<feature type="region of interest" description="Disordered" evidence="1">
    <location>
        <begin position="124"/>
        <end position="315"/>
    </location>
</feature>
<feature type="compositionally biased region" description="Pro residues" evidence="1">
    <location>
        <begin position="152"/>
        <end position="161"/>
    </location>
</feature>
<feature type="compositionally biased region" description="Pro residues" evidence="1">
    <location>
        <begin position="273"/>
        <end position="288"/>
    </location>
</feature>
<protein>
    <submittedName>
        <fullName evidence="2">Uncharacterized protein</fullName>
    </submittedName>
</protein>
<feature type="compositionally biased region" description="Polar residues" evidence="1">
    <location>
        <begin position="186"/>
        <end position="206"/>
    </location>
</feature>
<dbReference type="Proteomes" id="UP001148614">
    <property type="component" value="Unassembled WGS sequence"/>
</dbReference>
<name>A0A9W8NDZ0_9PEZI</name>
<keyword evidence="3" id="KW-1185">Reference proteome</keyword>
<feature type="compositionally biased region" description="Basic and acidic residues" evidence="1">
    <location>
        <begin position="332"/>
        <end position="342"/>
    </location>
</feature>
<reference evidence="2" key="1">
    <citation type="submission" date="2022-07" db="EMBL/GenBank/DDBJ databases">
        <title>Genome Sequence of Xylaria arbuscula.</title>
        <authorList>
            <person name="Buettner E."/>
        </authorList>
    </citation>
    <scope>NUCLEOTIDE SEQUENCE</scope>
    <source>
        <strain evidence="2">VT107</strain>
    </source>
</reference>
<proteinExistence type="predicted"/>
<feature type="compositionally biased region" description="Polar residues" evidence="1">
    <location>
        <begin position="133"/>
        <end position="149"/>
    </location>
</feature>
<feature type="compositionally biased region" description="Polar residues" evidence="1">
    <location>
        <begin position="430"/>
        <end position="440"/>
    </location>
</feature>
<feature type="compositionally biased region" description="Polar residues" evidence="1">
    <location>
        <begin position="373"/>
        <end position="386"/>
    </location>
</feature>
<dbReference type="AlphaFoldDB" id="A0A9W8NDZ0"/>
<dbReference type="VEuPathDB" id="FungiDB:F4678DRAFT_417329"/>
<feature type="region of interest" description="Disordered" evidence="1">
    <location>
        <begin position="1"/>
        <end position="27"/>
    </location>
</feature>
<feature type="compositionally biased region" description="Polar residues" evidence="1">
    <location>
        <begin position="68"/>
        <end position="101"/>
    </location>
</feature>
<gene>
    <name evidence="2" type="ORF">NPX13_g5260</name>
</gene>
<feature type="compositionally biased region" description="Polar residues" evidence="1">
    <location>
        <begin position="652"/>
        <end position="673"/>
    </location>
</feature>
<feature type="compositionally biased region" description="Basic and acidic residues" evidence="1">
    <location>
        <begin position="172"/>
        <end position="185"/>
    </location>
</feature>
<evidence type="ECO:0000256" key="1">
    <source>
        <dbReference type="SAM" id="MobiDB-lite"/>
    </source>
</evidence>
<comment type="caution">
    <text evidence="2">The sequence shown here is derived from an EMBL/GenBank/DDBJ whole genome shotgun (WGS) entry which is preliminary data.</text>
</comment>
<feature type="compositionally biased region" description="Polar residues" evidence="1">
    <location>
        <begin position="628"/>
        <end position="639"/>
    </location>
</feature>
<accession>A0A9W8NDZ0</accession>
<dbReference type="EMBL" id="JANPWZ010000814">
    <property type="protein sequence ID" value="KAJ3571806.1"/>
    <property type="molecule type" value="Genomic_DNA"/>
</dbReference>
<sequence length="692" mass="76511">MHKVLDDADKENIEPRDESNGSSPVTYMASIEYGHEVDDGLPIAVYESQQKKRKFGVLEEEDDGHNESLVTGSRATSPKTNDEVSTTSGSMSRAMNANVDQSVPKLDDSFSTIDFAEEDLFDDFVPKEESAYNPPNSSSKRIPSQKQSQNPPAEPPPPKPPENNTSLPSPPKIERMSCPDRKRGSQESLLSPQQVVSPNPLSSIVKTSHRDATVEQTGKAPVSNPIVNPPPSNVRRFQPVAPNSRSFQHPRTPMAPPPGPPKFRSTKSTPSNQPKPPQFLKPLLPSPRTPLGGSYRSRMTMPEQIQEDNPPPSTQLFILSHLDDFLPSPSQEVREIFEEPRRNYYKNGSNQAPSMSTSTRHSASEPRPRVSQAPATSYNRNASATPMVNPVKSRPHQQVAEHPKSQRATFPRPIQPAQPNVADAFDMPFFSTQDLLLSSQDVKDIEEDPPPPPPKAQAATPTLQKENTKPQDPPRRSPKRLFTSSFREMRYKYVLERNKSAAPDEDDGKHEKVVASRRSTTTHLPDVRPRGTSSPQASSCRRARFDSRNKNTRSSMPSSGSLSDGVTQQHTSEPPAAQHRRPGSGGSNSSRASQRPTRPKSSYEAMLELLAKGPALPPQPSRQHKQKQPSTPLDGQQRGNRAAAENTEERSQIPTSERPSALTTRTTISASQETDYDCGEEWDDDDLLCDML</sequence>
<feature type="compositionally biased region" description="Basic and acidic residues" evidence="1">
    <location>
        <begin position="1"/>
        <end position="19"/>
    </location>
</feature>
<feature type="region of interest" description="Disordered" evidence="1">
    <location>
        <begin position="330"/>
        <end position="685"/>
    </location>
</feature>
<feature type="compositionally biased region" description="Acidic residues" evidence="1">
    <location>
        <begin position="674"/>
        <end position="685"/>
    </location>
</feature>
<feature type="compositionally biased region" description="Polar residues" evidence="1">
    <location>
        <begin position="346"/>
        <end position="361"/>
    </location>
</feature>
<evidence type="ECO:0000313" key="3">
    <source>
        <dbReference type="Proteomes" id="UP001148614"/>
    </source>
</evidence>
<feature type="compositionally biased region" description="Basic and acidic residues" evidence="1">
    <location>
        <begin position="487"/>
        <end position="499"/>
    </location>
</feature>
<feature type="region of interest" description="Disordered" evidence="1">
    <location>
        <begin position="56"/>
        <end position="105"/>
    </location>
</feature>
<evidence type="ECO:0000313" key="2">
    <source>
        <dbReference type="EMBL" id="KAJ3571806.1"/>
    </source>
</evidence>
<feature type="compositionally biased region" description="Low complexity" evidence="1">
    <location>
        <begin position="554"/>
        <end position="563"/>
    </location>
</feature>
<feature type="compositionally biased region" description="Basic and acidic residues" evidence="1">
    <location>
        <begin position="466"/>
        <end position="475"/>
    </location>
</feature>
<organism evidence="2 3">
    <name type="scientific">Xylaria arbuscula</name>
    <dbReference type="NCBI Taxonomy" id="114810"/>
    <lineage>
        <taxon>Eukaryota</taxon>
        <taxon>Fungi</taxon>
        <taxon>Dikarya</taxon>
        <taxon>Ascomycota</taxon>
        <taxon>Pezizomycotina</taxon>
        <taxon>Sordariomycetes</taxon>
        <taxon>Xylariomycetidae</taxon>
        <taxon>Xylariales</taxon>
        <taxon>Xylariaceae</taxon>
        <taxon>Xylaria</taxon>
    </lineage>
</organism>